<dbReference type="Gene3D" id="2.70.150.10">
    <property type="entry name" value="Calcium-transporting ATPase, cytoplasmic transduction domain A"/>
    <property type="match status" value="2"/>
</dbReference>
<dbReference type="PROSITE" id="PS00154">
    <property type="entry name" value="ATPASE_E1_E2"/>
    <property type="match status" value="1"/>
</dbReference>
<evidence type="ECO:0000259" key="12">
    <source>
        <dbReference type="Pfam" id="PF00122"/>
    </source>
</evidence>
<dbReference type="InterPro" id="IPR029058">
    <property type="entry name" value="AB_hydrolase_fold"/>
</dbReference>
<evidence type="ECO:0000256" key="4">
    <source>
        <dbReference type="ARBA" id="ARBA00022723"/>
    </source>
</evidence>
<evidence type="ECO:0000256" key="1">
    <source>
        <dbReference type="ARBA" id="ARBA00004141"/>
    </source>
</evidence>
<dbReference type="SUPFAM" id="SSF81653">
    <property type="entry name" value="Calcium ATPase, transduction domain A"/>
    <property type="match status" value="1"/>
</dbReference>
<dbReference type="Pfam" id="PF00561">
    <property type="entry name" value="Abhydrolase_1"/>
    <property type="match status" value="1"/>
</dbReference>
<dbReference type="InterPro" id="IPR036412">
    <property type="entry name" value="HAD-like_sf"/>
</dbReference>
<dbReference type="InterPro" id="IPR018303">
    <property type="entry name" value="ATPase_P-typ_P_site"/>
</dbReference>
<dbReference type="PANTHER" id="PTHR43079">
    <property type="entry name" value="PROBABLE CADMIUM/ZINC-TRANSPORTING ATPASE HMA1"/>
    <property type="match status" value="1"/>
</dbReference>
<organism evidence="14 15">
    <name type="scientific">Phytophthora kernoviae 00238/432</name>
    <dbReference type="NCBI Taxonomy" id="1284355"/>
    <lineage>
        <taxon>Eukaryota</taxon>
        <taxon>Sar</taxon>
        <taxon>Stramenopiles</taxon>
        <taxon>Oomycota</taxon>
        <taxon>Peronosporomycetes</taxon>
        <taxon>Peronosporales</taxon>
        <taxon>Peronosporaceae</taxon>
        <taxon>Phytophthora</taxon>
    </lineage>
</organism>
<dbReference type="InterPro" id="IPR001757">
    <property type="entry name" value="P_typ_ATPase"/>
</dbReference>
<dbReference type="Pfam" id="PF00122">
    <property type="entry name" value="E1-E2_ATPase"/>
    <property type="match status" value="1"/>
</dbReference>
<evidence type="ECO:0000256" key="3">
    <source>
        <dbReference type="ARBA" id="ARBA00022692"/>
    </source>
</evidence>
<evidence type="ECO:0000256" key="2">
    <source>
        <dbReference type="ARBA" id="ARBA00006024"/>
    </source>
</evidence>
<evidence type="ECO:0000256" key="9">
    <source>
        <dbReference type="ARBA" id="ARBA00022989"/>
    </source>
</evidence>
<dbReference type="SUPFAM" id="SSF81665">
    <property type="entry name" value="Calcium ATPase, transmembrane domain M"/>
    <property type="match status" value="1"/>
</dbReference>
<evidence type="ECO:0000256" key="5">
    <source>
        <dbReference type="ARBA" id="ARBA00022741"/>
    </source>
</evidence>
<dbReference type="SFLD" id="SFLDS00003">
    <property type="entry name" value="Haloacid_Dehalogenase"/>
    <property type="match status" value="1"/>
</dbReference>
<evidence type="ECO:0008006" key="16">
    <source>
        <dbReference type="Google" id="ProtNLM"/>
    </source>
</evidence>
<evidence type="ECO:0000259" key="13">
    <source>
        <dbReference type="Pfam" id="PF00561"/>
    </source>
</evidence>
<dbReference type="InterPro" id="IPR000073">
    <property type="entry name" value="AB_hydrolase_1"/>
</dbReference>
<dbReference type="GO" id="GO:0016887">
    <property type="term" value="F:ATP hydrolysis activity"/>
    <property type="evidence" value="ECO:0007669"/>
    <property type="project" value="InterPro"/>
</dbReference>
<dbReference type="EMBL" id="AOFI03000010">
    <property type="protein sequence ID" value="KAF4324965.1"/>
    <property type="molecule type" value="Genomic_DNA"/>
</dbReference>
<sequence>MLRNKEMQAALGSGWTKAKEGIETLVKDRDLDVNLLMIAASLGAAAIGYWNEGAMLIFIFALSGALESYATERSHKDISSLLALKPETALRIEDGNMNLVSIEDLQPGDLLLASITGESIPVDKAAGDEVFAGTVNGEGALYVEVTKSAEGSLFGKIIKLVEEAQTEVPDSQRFIERFEGIYARIVVAVTLLVIGGMPLLLGWTWNDAFYKAMVFLVVASPCALVSSIMPVMLSAMSSSARRGILFKGGAHVENMAQTRVVAFDKTGTLTMGTPQVTDIVTAEGYDWARLLGAIASIENLSMHPLARAIVEQATKEDIVLPIAEQVQALTGWGIEGNVDGVLWKIGKTDVIDSIGSENVIYGNDNQNGLGEQAVKDSSVWKDIRSRLEGEGKTVSAVTANGELAGLIALRDTVRPQAAAAVKRLEAMGVKVAMLTGDRPESAAVIARETGVSLIYAGLLPEDKVKQVHLLREQYGQVLMVGDGVNDAPALAAATVGMGMGVSGSGTALEVADVVLMNDNIEEIAWVIRQARRAQRTVKQNMFFSITVILTLIAGNFLQDVALPLGVVGHEGSTILVILNGLAVCRCNDMTMRELCDMGRYVQVEPNVSIYVEDIGEGTPVIFLHGWPVNYKMFEYQLNVLPNQGIRAIAIDFRGYGKSDKPSTGYDYDRMADDVRAVIDELQLTDAVLAGFSMGGAIAVHYMSRHAGHGVSKLALLSAAAPVFTQREGYPYGLTPAQLTEQIIEPIFADRPKLLETFGGMFFAKQHSQSFMDWFHALGMEASSYGTINSAIALRDEDLRGDLSSIQVPTAILHGKKDEICPFEFAEEMHKSIAGSQLIVFEESGHGAFYDELEKFNAELIRFIKSGL</sequence>
<dbReference type="PRINTS" id="PR00111">
    <property type="entry name" value="ABHYDROLASE"/>
</dbReference>
<dbReference type="InterPro" id="IPR051949">
    <property type="entry name" value="Cation_Transport_ATPase"/>
</dbReference>
<dbReference type="InterPro" id="IPR059000">
    <property type="entry name" value="ATPase_P-type_domA"/>
</dbReference>
<dbReference type="Gene3D" id="3.40.1110.10">
    <property type="entry name" value="Calcium-transporting ATPase, cytoplasmic domain N"/>
    <property type="match status" value="1"/>
</dbReference>
<dbReference type="PANTHER" id="PTHR43079:SF1">
    <property type="entry name" value="CADMIUM_ZINC-TRANSPORTING ATPASE HMA1, CHLOROPLASTIC-RELATED"/>
    <property type="match status" value="1"/>
</dbReference>
<keyword evidence="7" id="KW-0460">Magnesium</keyword>
<dbReference type="GO" id="GO:0005524">
    <property type="term" value="F:ATP binding"/>
    <property type="evidence" value="ECO:0007669"/>
    <property type="project" value="UniProtKB-UniRule"/>
</dbReference>
<dbReference type="Gene3D" id="3.40.50.1000">
    <property type="entry name" value="HAD superfamily/HAD-like"/>
    <property type="match status" value="1"/>
</dbReference>
<dbReference type="SFLD" id="SFLDG00002">
    <property type="entry name" value="C1.7:_P-type_atpase_like"/>
    <property type="match status" value="1"/>
</dbReference>
<comment type="caution">
    <text evidence="14">The sequence shown here is derived from an EMBL/GenBank/DDBJ whole genome shotgun (WGS) entry which is preliminary data.</text>
</comment>
<dbReference type="InterPro" id="IPR023299">
    <property type="entry name" value="ATPase_P-typ_cyto_dom_N"/>
</dbReference>
<protein>
    <recommendedName>
        <fullName evidence="16">Cation-transporting P-type ATPase N-terminal domain-containing protein</fullName>
    </recommendedName>
</protein>
<keyword evidence="10 11" id="KW-0472">Membrane</keyword>
<dbReference type="SUPFAM" id="SSF53474">
    <property type="entry name" value="alpha/beta-Hydrolases"/>
    <property type="match status" value="1"/>
</dbReference>
<feature type="domain" description="P-type ATPase A" evidence="12">
    <location>
        <begin position="113"/>
        <end position="162"/>
    </location>
</feature>
<accession>A0A8J4WB74</accession>
<dbReference type="AlphaFoldDB" id="A0A8J4WB74"/>
<dbReference type="PRINTS" id="PR00119">
    <property type="entry name" value="CATATPASE"/>
</dbReference>
<dbReference type="NCBIfam" id="TIGR01525">
    <property type="entry name" value="ATPase-IB_hvy"/>
    <property type="match status" value="1"/>
</dbReference>
<dbReference type="GO" id="GO:0016020">
    <property type="term" value="C:membrane"/>
    <property type="evidence" value="ECO:0007669"/>
    <property type="project" value="UniProtKB-SubCell"/>
</dbReference>
<keyword evidence="8" id="KW-1278">Translocase</keyword>
<evidence type="ECO:0000313" key="14">
    <source>
        <dbReference type="EMBL" id="KAF4324965.1"/>
    </source>
</evidence>
<evidence type="ECO:0000256" key="7">
    <source>
        <dbReference type="ARBA" id="ARBA00022842"/>
    </source>
</evidence>
<dbReference type="NCBIfam" id="TIGR01494">
    <property type="entry name" value="ATPase_P-type"/>
    <property type="match status" value="2"/>
</dbReference>
<name>A0A8J4WB74_9STRA</name>
<dbReference type="Gene3D" id="3.40.50.1820">
    <property type="entry name" value="alpha/beta hydrolase"/>
    <property type="match status" value="1"/>
</dbReference>
<keyword evidence="6 11" id="KW-0067">ATP-binding</keyword>
<keyword evidence="9 11" id="KW-1133">Transmembrane helix</keyword>
<feature type="transmembrane region" description="Helical" evidence="11">
    <location>
        <begin position="181"/>
        <end position="203"/>
    </location>
</feature>
<reference evidence="14" key="1">
    <citation type="journal article" date="2015" name="Genom Data">
        <title>Draft genome sequences of Phytophthora kernoviae and Phytophthora ramorum lineage EU2 from Scotland.</title>
        <authorList>
            <person name="Sambles C."/>
            <person name="Schlenzig A."/>
            <person name="O'Neill P."/>
            <person name="Grant M."/>
            <person name="Studholme D.J."/>
        </authorList>
    </citation>
    <scope>NUCLEOTIDE SEQUENCE</scope>
    <source>
        <strain evidence="14">00238/432</strain>
    </source>
</reference>
<dbReference type="InterPro" id="IPR008250">
    <property type="entry name" value="ATPase_P-typ_transduc_dom_A_sf"/>
</dbReference>
<evidence type="ECO:0000256" key="8">
    <source>
        <dbReference type="ARBA" id="ARBA00022967"/>
    </source>
</evidence>
<feature type="transmembrane region" description="Helical" evidence="11">
    <location>
        <begin position="541"/>
        <end position="558"/>
    </location>
</feature>
<comment type="similarity">
    <text evidence="2 11">Belongs to the cation transport ATPase (P-type) (TC 3.A.3) family. Type IB subfamily.</text>
</comment>
<feature type="transmembrane region" description="Helical" evidence="11">
    <location>
        <begin position="564"/>
        <end position="584"/>
    </location>
</feature>
<dbReference type="InterPro" id="IPR027256">
    <property type="entry name" value="P-typ_ATPase_IB"/>
</dbReference>
<evidence type="ECO:0000256" key="11">
    <source>
        <dbReference type="RuleBase" id="RU362081"/>
    </source>
</evidence>
<dbReference type="InterPro" id="IPR044492">
    <property type="entry name" value="P_typ_ATPase_HD_dom"/>
</dbReference>
<keyword evidence="3 11" id="KW-0812">Transmembrane</keyword>
<dbReference type="Pfam" id="PF00702">
    <property type="entry name" value="Hydrolase"/>
    <property type="match status" value="1"/>
</dbReference>
<evidence type="ECO:0000256" key="10">
    <source>
        <dbReference type="ARBA" id="ARBA00023136"/>
    </source>
</evidence>
<dbReference type="InterPro" id="IPR023298">
    <property type="entry name" value="ATPase_P-typ_TM_dom_sf"/>
</dbReference>
<dbReference type="SFLD" id="SFLDF00027">
    <property type="entry name" value="p-type_atpase"/>
    <property type="match status" value="1"/>
</dbReference>
<dbReference type="GO" id="GO:0019829">
    <property type="term" value="F:ATPase-coupled monoatomic cation transmembrane transporter activity"/>
    <property type="evidence" value="ECO:0007669"/>
    <property type="project" value="InterPro"/>
</dbReference>
<keyword evidence="5 11" id="KW-0547">Nucleotide-binding</keyword>
<feature type="transmembrane region" description="Helical" evidence="11">
    <location>
        <begin position="209"/>
        <end position="233"/>
    </location>
</feature>
<evidence type="ECO:0000313" key="15">
    <source>
        <dbReference type="Proteomes" id="UP000702964"/>
    </source>
</evidence>
<gene>
    <name evidence="14" type="ORF">G195_001704</name>
</gene>
<comment type="subcellular location">
    <subcellularLocation>
        <location evidence="1">Membrane</location>
        <topology evidence="1">Multi-pass membrane protein</topology>
    </subcellularLocation>
</comment>
<proteinExistence type="inferred from homology"/>
<keyword evidence="4 11" id="KW-0479">Metal-binding</keyword>
<dbReference type="Proteomes" id="UP000702964">
    <property type="component" value="Unassembled WGS sequence"/>
</dbReference>
<dbReference type="GO" id="GO:0046872">
    <property type="term" value="F:metal ion binding"/>
    <property type="evidence" value="ECO:0007669"/>
    <property type="project" value="UniProtKB-KW"/>
</dbReference>
<dbReference type="SUPFAM" id="SSF56784">
    <property type="entry name" value="HAD-like"/>
    <property type="match status" value="1"/>
</dbReference>
<reference evidence="14" key="2">
    <citation type="submission" date="2020-02" db="EMBL/GenBank/DDBJ databases">
        <authorList>
            <person name="Studholme D.J."/>
        </authorList>
    </citation>
    <scope>NUCLEOTIDE SEQUENCE</scope>
    <source>
        <strain evidence="14">00238/432</strain>
    </source>
</reference>
<dbReference type="InterPro" id="IPR023214">
    <property type="entry name" value="HAD_sf"/>
</dbReference>
<feature type="domain" description="AB hydrolase-1" evidence="13">
    <location>
        <begin position="619"/>
        <end position="851"/>
    </location>
</feature>
<evidence type="ECO:0000256" key="6">
    <source>
        <dbReference type="ARBA" id="ARBA00022840"/>
    </source>
</evidence>